<evidence type="ECO:0000313" key="2">
    <source>
        <dbReference type="EMBL" id="OCT60418.1"/>
    </source>
</evidence>
<dbReference type="EMBL" id="CM004483">
    <property type="protein sequence ID" value="OCT60418.1"/>
    <property type="molecule type" value="Genomic_DNA"/>
</dbReference>
<evidence type="ECO:0000256" key="1">
    <source>
        <dbReference type="SAM" id="SignalP"/>
    </source>
</evidence>
<evidence type="ECO:0000313" key="3">
    <source>
        <dbReference type="Proteomes" id="UP000694892"/>
    </source>
</evidence>
<gene>
    <name evidence="2" type="ORF">XELAEV_18046440mg</name>
</gene>
<keyword evidence="1" id="KW-0732">Signal</keyword>
<name>A0A974BT36_XENLA</name>
<proteinExistence type="predicted"/>
<feature type="signal peptide" evidence="1">
    <location>
        <begin position="1"/>
        <end position="20"/>
    </location>
</feature>
<dbReference type="Proteomes" id="UP000694892">
    <property type="component" value="Chromosome 9_10S"/>
</dbReference>
<organism evidence="2 3">
    <name type="scientific">Xenopus laevis</name>
    <name type="common">African clawed frog</name>
    <dbReference type="NCBI Taxonomy" id="8355"/>
    <lineage>
        <taxon>Eukaryota</taxon>
        <taxon>Metazoa</taxon>
        <taxon>Chordata</taxon>
        <taxon>Craniata</taxon>
        <taxon>Vertebrata</taxon>
        <taxon>Euteleostomi</taxon>
        <taxon>Amphibia</taxon>
        <taxon>Batrachia</taxon>
        <taxon>Anura</taxon>
        <taxon>Pipoidea</taxon>
        <taxon>Pipidae</taxon>
        <taxon>Xenopodinae</taxon>
        <taxon>Xenopus</taxon>
        <taxon>Xenopus</taxon>
    </lineage>
</organism>
<accession>A0A974BT36</accession>
<reference evidence="3" key="1">
    <citation type="journal article" date="2016" name="Nature">
        <title>Genome evolution in the allotetraploid frog Xenopus laevis.</title>
        <authorList>
            <person name="Session A.M."/>
            <person name="Uno Y."/>
            <person name="Kwon T."/>
            <person name="Chapman J.A."/>
            <person name="Toyoda A."/>
            <person name="Takahashi S."/>
            <person name="Fukui A."/>
            <person name="Hikosaka A."/>
            <person name="Suzuki A."/>
            <person name="Kondo M."/>
            <person name="van Heeringen S.J."/>
            <person name="Quigley I."/>
            <person name="Heinz S."/>
            <person name="Ogino H."/>
            <person name="Ochi H."/>
            <person name="Hellsten U."/>
            <person name="Lyons J.B."/>
            <person name="Simakov O."/>
            <person name="Putnam N."/>
            <person name="Stites J."/>
            <person name="Kuroki Y."/>
            <person name="Tanaka T."/>
            <person name="Michiue T."/>
            <person name="Watanabe M."/>
            <person name="Bogdanovic O."/>
            <person name="Lister R."/>
            <person name="Georgiou G."/>
            <person name="Paranjpe S.S."/>
            <person name="van Kruijsbergen I."/>
            <person name="Shu S."/>
            <person name="Carlson J."/>
            <person name="Kinoshita T."/>
            <person name="Ohta Y."/>
            <person name="Mawaribuchi S."/>
            <person name="Jenkins J."/>
            <person name="Grimwood J."/>
            <person name="Schmutz J."/>
            <person name="Mitros T."/>
            <person name="Mozaffari S.V."/>
            <person name="Suzuki Y."/>
            <person name="Haramoto Y."/>
            <person name="Yamamoto T.S."/>
            <person name="Takagi C."/>
            <person name="Heald R."/>
            <person name="Miller K."/>
            <person name="Haudenschild C."/>
            <person name="Kitzman J."/>
            <person name="Nakayama T."/>
            <person name="Izutsu Y."/>
            <person name="Robert J."/>
            <person name="Fortriede J."/>
            <person name="Burns K."/>
            <person name="Lotay V."/>
            <person name="Karimi K."/>
            <person name="Yasuoka Y."/>
            <person name="Dichmann D.S."/>
            <person name="Flajnik M.F."/>
            <person name="Houston D.W."/>
            <person name="Shendure J."/>
            <person name="DuPasquier L."/>
            <person name="Vize P.D."/>
            <person name="Zorn A.M."/>
            <person name="Ito M."/>
            <person name="Marcotte E.M."/>
            <person name="Wallingford J.B."/>
            <person name="Ito Y."/>
            <person name="Asashima M."/>
            <person name="Ueno N."/>
            <person name="Matsuda Y."/>
            <person name="Veenstra G.J."/>
            <person name="Fujiyama A."/>
            <person name="Harland R.M."/>
            <person name="Taira M."/>
            <person name="Rokhsar D.S."/>
        </authorList>
    </citation>
    <scope>NUCLEOTIDE SEQUENCE [LARGE SCALE GENOMIC DNA]</scope>
    <source>
        <strain evidence="3">J</strain>
    </source>
</reference>
<feature type="chain" id="PRO_5036741795" evidence="1">
    <location>
        <begin position="21"/>
        <end position="68"/>
    </location>
</feature>
<protein>
    <submittedName>
        <fullName evidence="2">Uncharacterized protein</fullName>
    </submittedName>
</protein>
<dbReference type="AlphaFoldDB" id="A0A974BT36"/>
<sequence>MGYCSWAIFVLLITHWGTFPSSKISPLNSGSIIPLASAYNNKERVSRYIDGMQNNDCIKIDILAILSL</sequence>